<dbReference type="AlphaFoldDB" id="A0AAV7UI83"/>
<dbReference type="EMBL" id="JANPWB010000005">
    <property type="protein sequence ID" value="KAJ1188740.1"/>
    <property type="molecule type" value="Genomic_DNA"/>
</dbReference>
<evidence type="ECO:0000313" key="2">
    <source>
        <dbReference type="Proteomes" id="UP001066276"/>
    </source>
</evidence>
<dbReference type="Proteomes" id="UP001066276">
    <property type="component" value="Chromosome 3_1"/>
</dbReference>
<accession>A0AAV7UI83</accession>
<reference evidence="1" key="1">
    <citation type="journal article" date="2022" name="bioRxiv">
        <title>Sequencing and chromosome-scale assembly of the giantPleurodeles waltlgenome.</title>
        <authorList>
            <person name="Brown T."/>
            <person name="Elewa A."/>
            <person name="Iarovenko S."/>
            <person name="Subramanian E."/>
            <person name="Araus A.J."/>
            <person name="Petzold A."/>
            <person name="Susuki M."/>
            <person name="Suzuki K.-i.T."/>
            <person name="Hayashi T."/>
            <person name="Toyoda A."/>
            <person name="Oliveira C."/>
            <person name="Osipova E."/>
            <person name="Leigh N.D."/>
            <person name="Simon A."/>
            <person name="Yun M.H."/>
        </authorList>
    </citation>
    <scope>NUCLEOTIDE SEQUENCE</scope>
    <source>
        <strain evidence="1">20211129_DDA</strain>
        <tissue evidence="1">Liver</tissue>
    </source>
</reference>
<comment type="caution">
    <text evidence="1">The sequence shown here is derived from an EMBL/GenBank/DDBJ whole genome shotgun (WGS) entry which is preliminary data.</text>
</comment>
<evidence type="ECO:0000313" key="1">
    <source>
        <dbReference type="EMBL" id="KAJ1188740.1"/>
    </source>
</evidence>
<keyword evidence="2" id="KW-1185">Reference proteome</keyword>
<gene>
    <name evidence="1" type="ORF">NDU88_005497</name>
</gene>
<organism evidence="1 2">
    <name type="scientific">Pleurodeles waltl</name>
    <name type="common">Iberian ribbed newt</name>
    <dbReference type="NCBI Taxonomy" id="8319"/>
    <lineage>
        <taxon>Eukaryota</taxon>
        <taxon>Metazoa</taxon>
        <taxon>Chordata</taxon>
        <taxon>Craniata</taxon>
        <taxon>Vertebrata</taxon>
        <taxon>Euteleostomi</taxon>
        <taxon>Amphibia</taxon>
        <taxon>Batrachia</taxon>
        <taxon>Caudata</taxon>
        <taxon>Salamandroidea</taxon>
        <taxon>Salamandridae</taxon>
        <taxon>Pleurodelinae</taxon>
        <taxon>Pleurodeles</taxon>
    </lineage>
</organism>
<sequence>MLRTWDAVASRSGLTSFPSPMTPIGANPDFEHGLRLEALRRWYEGGCKRVGGLFDEQGVLSFEQMREAYGLREADRLMYYQIQHWALQPANRALIDRPLTPFEEWLLLKKDDKEVS</sequence>
<proteinExistence type="predicted"/>
<name>A0AAV7UI83_PLEWA</name>
<protein>
    <submittedName>
        <fullName evidence="1">Uncharacterized protein</fullName>
    </submittedName>
</protein>